<keyword evidence="2" id="KW-1185">Reference proteome</keyword>
<proteinExistence type="predicted"/>
<name>A0A1J8PVJ7_9AGAM</name>
<dbReference type="OrthoDB" id="2686213at2759"/>
<sequence length="621" mass="69725">MQGSNDETVSRELQGRVRYMAFTCRSTFDVDGDASLVLTSDEDMKVFAYCAVMICDNTPSTPRDLPQHAQLMLERDKRCCHALEAAVRQRAELHRGGIDDAVAKIWGSYRPGTLWKALPASNSRWLVSHTAPSSSQSSQIVHFNLINGCLLVDGKQLGRLPSMIVQHPTYQTIFRDQILDIVPADIPGMEYATRGDLYGHQVSFALRSNDLIIRAKHKDQGSPVLQLIPSEQFVDDLPMTLIEGHAHWLNLHTSEIEIRPAENAWKSSPDNWRLQFAALGSSTLHKVQAGIIKLIDIRSQTWDMIAQRMRPLEDPRYIMVTCDVASGRAPLLKVDLPRYGLEFFIDEDWELQSRNMRNMVVDIVQSTGTMLGLKNQLVLRPKLHIADEHPRTVIIPDGRISYSPDGHHIRVTIAPEGSRFTYHLYRVDLDLRRLTGNVGLTSKLYQALLHAVTSGCLPDPLTGRTGTEEALHILHSAACRSFMKLCSRDTELLCELSSLSASRVWYPSHLEKMQTVSWASLSSLAQHHGFHTAAKSIMGYGKQLSAFSEGSPKVSFDLPPSTDHLLERASIRASAIYPTEFSLPLLRGDTDVTYASRDIPDKNAEERAFKTAFMVHQWPSR</sequence>
<dbReference type="Proteomes" id="UP000183567">
    <property type="component" value="Unassembled WGS sequence"/>
</dbReference>
<organism evidence="1 2">
    <name type="scientific">Rhizopogon vesiculosus</name>
    <dbReference type="NCBI Taxonomy" id="180088"/>
    <lineage>
        <taxon>Eukaryota</taxon>
        <taxon>Fungi</taxon>
        <taxon>Dikarya</taxon>
        <taxon>Basidiomycota</taxon>
        <taxon>Agaricomycotina</taxon>
        <taxon>Agaricomycetes</taxon>
        <taxon>Agaricomycetidae</taxon>
        <taxon>Boletales</taxon>
        <taxon>Suillineae</taxon>
        <taxon>Rhizopogonaceae</taxon>
        <taxon>Rhizopogon</taxon>
    </lineage>
</organism>
<gene>
    <name evidence="1" type="ORF">AZE42_08795</name>
</gene>
<dbReference type="EMBL" id="LVVM01004640">
    <property type="protein sequence ID" value="OJA12487.1"/>
    <property type="molecule type" value="Genomic_DNA"/>
</dbReference>
<dbReference type="AlphaFoldDB" id="A0A1J8PVJ7"/>
<reference evidence="1 2" key="1">
    <citation type="submission" date="2016-03" db="EMBL/GenBank/DDBJ databases">
        <title>Comparative genomics of the ectomycorrhizal sister species Rhizopogon vinicolor and Rhizopogon vesiculosus (Basidiomycota: Boletales) reveals a divergence of the mating type B locus.</title>
        <authorList>
            <person name="Mujic A.B."/>
            <person name="Kuo A."/>
            <person name="Tritt A."/>
            <person name="Lipzen A."/>
            <person name="Chen C."/>
            <person name="Johnson J."/>
            <person name="Sharma A."/>
            <person name="Barry K."/>
            <person name="Grigoriev I.V."/>
            <person name="Spatafora J.W."/>
        </authorList>
    </citation>
    <scope>NUCLEOTIDE SEQUENCE [LARGE SCALE GENOMIC DNA]</scope>
    <source>
        <strain evidence="1 2">AM-OR11-056</strain>
    </source>
</reference>
<protein>
    <submittedName>
        <fullName evidence="1">Uncharacterized protein</fullName>
    </submittedName>
</protein>
<comment type="caution">
    <text evidence="1">The sequence shown here is derived from an EMBL/GenBank/DDBJ whole genome shotgun (WGS) entry which is preliminary data.</text>
</comment>
<evidence type="ECO:0000313" key="2">
    <source>
        <dbReference type="Proteomes" id="UP000183567"/>
    </source>
</evidence>
<evidence type="ECO:0000313" key="1">
    <source>
        <dbReference type="EMBL" id="OJA12487.1"/>
    </source>
</evidence>
<accession>A0A1J8PVJ7</accession>
<dbReference type="STRING" id="180088.A0A1J8PVJ7"/>